<dbReference type="Proteomes" id="UP000583800">
    <property type="component" value="Unassembled WGS sequence"/>
</dbReference>
<dbReference type="InterPro" id="IPR016193">
    <property type="entry name" value="Cytidine_deaminase-like"/>
</dbReference>
<dbReference type="Gene3D" id="3.40.430.10">
    <property type="entry name" value="Dihydrofolate Reductase, subunit A"/>
    <property type="match status" value="1"/>
</dbReference>
<comment type="similarity">
    <text evidence="5">In the C-terminal section; belongs to the HTP reductase family.</text>
</comment>
<evidence type="ECO:0000256" key="1">
    <source>
        <dbReference type="ARBA" id="ARBA00002151"/>
    </source>
</evidence>
<feature type="region of interest" description="Disordered" evidence="17">
    <location>
        <begin position="1"/>
        <end position="38"/>
    </location>
</feature>
<evidence type="ECO:0000256" key="7">
    <source>
        <dbReference type="ARBA" id="ARBA00013173"/>
    </source>
</evidence>
<keyword evidence="9" id="KW-0686">Riboflavin biosynthesis</keyword>
<dbReference type="GO" id="GO:0008270">
    <property type="term" value="F:zinc ion binding"/>
    <property type="evidence" value="ECO:0007669"/>
    <property type="project" value="InterPro"/>
</dbReference>
<feature type="region of interest" description="Disordered" evidence="17">
    <location>
        <begin position="453"/>
        <end position="478"/>
    </location>
</feature>
<feature type="compositionally biased region" description="Low complexity" evidence="17">
    <location>
        <begin position="1"/>
        <end position="20"/>
    </location>
</feature>
<keyword evidence="20" id="KW-1185">Reference proteome</keyword>
<evidence type="ECO:0000256" key="5">
    <source>
        <dbReference type="ARBA" id="ARBA00007417"/>
    </source>
</evidence>
<keyword evidence="10" id="KW-0479">Metal-binding</keyword>
<evidence type="ECO:0000256" key="17">
    <source>
        <dbReference type="SAM" id="MobiDB-lite"/>
    </source>
</evidence>
<comment type="catalytic activity">
    <reaction evidence="16">
        <text>2,5-diamino-6-hydroxy-4-(5-phosphoribosylamino)-pyrimidine + H2O + H(+) = 5-amino-6-(5-phospho-D-ribosylamino)uracil + NH4(+)</text>
        <dbReference type="Rhea" id="RHEA:21868"/>
        <dbReference type="ChEBI" id="CHEBI:15377"/>
        <dbReference type="ChEBI" id="CHEBI:15378"/>
        <dbReference type="ChEBI" id="CHEBI:28938"/>
        <dbReference type="ChEBI" id="CHEBI:58453"/>
        <dbReference type="ChEBI" id="CHEBI:58614"/>
        <dbReference type="EC" id="3.5.4.26"/>
    </reaction>
</comment>
<dbReference type="InterPro" id="IPR004794">
    <property type="entry name" value="Eubact_RibD"/>
</dbReference>
<evidence type="ECO:0000256" key="14">
    <source>
        <dbReference type="ARBA" id="ARBA00023268"/>
    </source>
</evidence>
<dbReference type="InterPro" id="IPR016192">
    <property type="entry name" value="APOBEC/CMP_deaminase_Zn-bd"/>
</dbReference>
<dbReference type="InterPro" id="IPR011549">
    <property type="entry name" value="RibD_C"/>
</dbReference>
<comment type="caution">
    <text evidence="19">The sequence shown here is derived from an EMBL/GenBank/DDBJ whole genome shotgun (WGS) entry which is preliminary data.</text>
</comment>
<comment type="similarity">
    <text evidence="4">In the N-terminal section; belongs to the cytidine and deoxycytidylate deaminase family.</text>
</comment>
<evidence type="ECO:0000256" key="15">
    <source>
        <dbReference type="ARBA" id="ARBA00049861"/>
    </source>
</evidence>
<dbReference type="UniPathway" id="UPA00275">
    <property type="reaction ID" value="UER00401"/>
</dbReference>
<dbReference type="CDD" id="cd01284">
    <property type="entry name" value="Riboflavin_deaminase-reductase"/>
    <property type="match status" value="1"/>
</dbReference>
<evidence type="ECO:0000256" key="10">
    <source>
        <dbReference type="ARBA" id="ARBA00022723"/>
    </source>
</evidence>
<dbReference type="PROSITE" id="PS00903">
    <property type="entry name" value="CYT_DCMP_DEAMINASES_1"/>
    <property type="match status" value="1"/>
</dbReference>
<evidence type="ECO:0000259" key="18">
    <source>
        <dbReference type="PROSITE" id="PS51747"/>
    </source>
</evidence>
<dbReference type="PANTHER" id="PTHR38011:SF7">
    <property type="entry name" value="2,5-DIAMINO-6-RIBOSYLAMINO-4(3H)-PYRIMIDINONE 5'-PHOSPHATE REDUCTASE"/>
    <property type="match status" value="1"/>
</dbReference>
<proteinExistence type="inferred from homology"/>
<evidence type="ECO:0000256" key="2">
    <source>
        <dbReference type="ARBA" id="ARBA00004882"/>
    </source>
</evidence>
<keyword evidence="13 19" id="KW-0560">Oxidoreductase</keyword>
<comment type="pathway">
    <text evidence="3">Cofactor biosynthesis; riboflavin biosynthesis; 5-amino-6-(D-ribitylamino)uracil from GTP: step 3/4.</text>
</comment>
<dbReference type="EC" id="3.5.4.26" evidence="6"/>
<dbReference type="SUPFAM" id="SSF53597">
    <property type="entry name" value="Dihydrofolate reductase-like"/>
    <property type="match status" value="1"/>
</dbReference>
<evidence type="ECO:0000256" key="6">
    <source>
        <dbReference type="ARBA" id="ARBA00012766"/>
    </source>
</evidence>
<dbReference type="EMBL" id="JACHJB010000001">
    <property type="protein sequence ID" value="MBB6344021.1"/>
    <property type="molecule type" value="Genomic_DNA"/>
</dbReference>
<dbReference type="PROSITE" id="PS51747">
    <property type="entry name" value="CYT_DCMP_DEAMINASES_2"/>
    <property type="match status" value="1"/>
</dbReference>
<dbReference type="RefSeq" id="WP_312891404.1">
    <property type="nucleotide sequence ID" value="NZ_JACHJB010000001.1"/>
</dbReference>
<accession>A0A7X0BYW2</accession>
<dbReference type="GO" id="GO:0008835">
    <property type="term" value="F:diaminohydroxyphosphoribosylaminopyrimidine deaminase activity"/>
    <property type="evidence" value="ECO:0007669"/>
    <property type="project" value="UniProtKB-EC"/>
</dbReference>
<dbReference type="GO" id="GO:0050661">
    <property type="term" value="F:NADP binding"/>
    <property type="evidence" value="ECO:0007669"/>
    <property type="project" value="InterPro"/>
</dbReference>
<evidence type="ECO:0000256" key="11">
    <source>
        <dbReference type="ARBA" id="ARBA00022833"/>
    </source>
</evidence>
<comment type="catalytic activity">
    <reaction evidence="15">
        <text>5-amino-6-(5-phospho-D-ribitylamino)uracil + NADP(+) = 5-amino-6-(5-phospho-D-ribosylamino)uracil + NADPH + H(+)</text>
        <dbReference type="Rhea" id="RHEA:17845"/>
        <dbReference type="ChEBI" id="CHEBI:15378"/>
        <dbReference type="ChEBI" id="CHEBI:57783"/>
        <dbReference type="ChEBI" id="CHEBI:58349"/>
        <dbReference type="ChEBI" id="CHEBI:58421"/>
        <dbReference type="ChEBI" id="CHEBI:58453"/>
        <dbReference type="EC" id="1.1.1.193"/>
    </reaction>
</comment>
<comment type="pathway">
    <text evidence="2">Cofactor biosynthesis; riboflavin biosynthesis; 5-amino-6-(D-ribitylamino)uracil from GTP: step 2/4.</text>
</comment>
<keyword evidence="12" id="KW-0521">NADP</keyword>
<dbReference type="PANTHER" id="PTHR38011">
    <property type="entry name" value="DIHYDROFOLATE REDUCTASE FAMILY PROTEIN (AFU_ORTHOLOGUE AFUA_8G06820)"/>
    <property type="match status" value="1"/>
</dbReference>
<dbReference type="EC" id="1.1.1.193" evidence="7"/>
<protein>
    <recommendedName>
        <fullName evidence="8">Riboflavin biosynthesis protein RibD</fullName>
        <ecNumber evidence="7">1.1.1.193</ecNumber>
        <ecNumber evidence="6">3.5.4.26</ecNumber>
    </recommendedName>
</protein>
<dbReference type="Pfam" id="PF00383">
    <property type="entry name" value="dCMP_cyt_deam_1"/>
    <property type="match status" value="1"/>
</dbReference>
<feature type="compositionally biased region" description="Pro residues" evidence="17">
    <location>
        <begin position="463"/>
        <end position="478"/>
    </location>
</feature>
<dbReference type="NCBIfam" id="TIGR00227">
    <property type="entry name" value="ribD_Cterm"/>
    <property type="match status" value="1"/>
</dbReference>
<name>A0A7X0BYW2_9ACTN</name>
<keyword evidence="19" id="KW-0378">Hydrolase</keyword>
<dbReference type="InterPro" id="IPR002734">
    <property type="entry name" value="RibDG_C"/>
</dbReference>
<feature type="domain" description="CMP/dCMP-type deaminase" evidence="18">
    <location>
        <begin position="44"/>
        <end position="166"/>
    </location>
</feature>
<evidence type="ECO:0000313" key="20">
    <source>
        <dbReference type="Proteomes" id="UP000583800"/>
    </source>
</evidence>
<dbReference type="Gene3D" id="3.40.140.10">
    <property type="entry name" value="Cytidine Deaminase, domain 2"/>
    <property type="match status" value="1"/>
</dbReference>
<organism evidence="19 20">
    <name type="scientific">Nonomuraea muscovyensis</name>
    <dbReference type="NCBI Taxonomy" id="1124761"/>
    <lineage>
        <taxon>Bacteria</taxon>
        <taxon>Bacillati</taxon>
        <taxon>Actinomycetota</taxon>
        <taxon>Actinomycetes</taxon>
        <taxon>Streptosporangiales</taxon>
        <taxon>Streptosporangiaceae</taxon>
        <taxon>Nonomuraea</taxon>
    </lineage>
</organism>
<comment type="function">
    <text evidence="1">Converts 2,5-diamino-6-(ribosylamino)-4(3h)-pyrimidinone 5'-phosphate into 5-amino-6-(ribosylamino)-2,4(1h,3h)-pyrimidinedione 5'-phosphate.</text>
</comment>
<evidence type="ECO:0000256" key="13">
    <source>
        <dbReference type="ARBA" id="ARBA00023002"/>
    </source>
</evidence>
<dbReference type="GO" id="GO:0008703">
    <property type="term" value="F:5-amino-6-(5-phosphoribosylamino)uracil reductase activity"/>
    <property type="evidence" value="ECO:0007669"/>
    <property type="project" value="UniProtKB-EC"/>
</dbReference>
<reference evidence="19 20" key="1">
    <citation type="submission" date="2020-08" db="EMBL/GenBank/DDBJ databases">
        <title>Sequencing the genomes of 1000 actinobacteria strains.</title>
        <authorList>
            <person name="Klenk H.-P."/>
        </authorList>
    </citation>
    <scope>NUCLEOTIDE SEQUENCE [LARGE SCALE GENOMIC DNA]</scope>
    <source>
        <strain evidence="19 20">DSM 45913</strain>
    </source>
</reference>
<keyword evidence="14" id="KW-0511">Multifunctional enzyme</keyword>
<evidence type="ECO:0000313" key="19">
    <source>
        <dbReference type="EMBL" id="MBB6344021.1"/>
    </source>
</evidence>
<dbReference type="NCBIfam" id="TIGR00326">
    <property type="entry name" value="eubact_ribD"/>
    <property type="match status" value="1"/>
</dbReference>
<evidence type="ECO:0000256" key="3">
    <source>
        <dbReference type="ARBA" id="ARBA00004910"/>
    </source>
</evidence>
<evidence type="ECO:0000256" key="8">
    <source>
        <dbReference type="ARBA" id="ARBA00019930"/>
    </source>
</evidence>
<dbReference type="SUPFAM" id="SSF53927">
    <property type="entry name" value="Cytidine deaminase-like"/>
    <property type="match status" value="1"/>
</dbReference>
<dbReference type="AlphaFoldDB" id="A0A7X0BYW2"/>
<dbReference type="InterPro" id="IPR050765">
    <property type="entry name" value="Riboflavin_Biosynth_HTPR"/>
</dbReference>
<evidence type="ECO:0000256" key="12">
    <source>
        <dbReference type="ARBA" id="ARBA00022857"/>
    </source>
</evidence>
<evidence type="ECO:0000256" key="9">
    <source>
        <dbReference type="ARBA" id="ARBA00022619"/>
    </source>
</evidence>
<dbReference type="GO" id="GO:0009231">
    <property type="term" value="P:riboflavin biosynthetic process"/>
    <property type="evidence" value="ECO:0007669"/>
    <property type="project" value="UniProtKB-UniPathway"/>
</dbReference>
<dbReference type="InterPro" id="IPR024072">
    <property type="entry name" value="DHFR-like_dom_sf"/>
</dbReference>
<evidence type="ECO:0000256" key="16">
    <source>
        <dbReference type="ARBA" id="ARBA00049886"/>
    </source>
</evidence>
<keyword evidence="11" id="KW-0862">Zinc</keyword>
<dbReference type="InterPro" id="IPR002125">
    <property type="entry name" value="CMP_dCMP_dom"/>
</dbReference>
<gene>
    <name evidence="19" type="ORF">FHU36_000530</name>
</gene>
<evidence type="ECO:0000256" key="4">
    <source>
        <dbReference type="ARBA" id="ARBA00005259"/>
    </source>
</evidence>
<sequence length="478" mass="47899">METPAAGQPAGTAPATRAQPETPETRKTADVRSVTSVGGVGAGERDAAYMARAVELAALGQGTTSPNPVVGCVVLDAAGRVAGEGFHAYAGGPHAEVAALRQAGERARGGTAYVTLEPCDHTGRTGPCSLALLDAGVARVVIAVPDPNPEAAGGAERLRAHGVAVETGVLAAEAERVNAEWLTFARLGRPHVTWKFAATLDGRSAAADGTSQWITSPEARADVHRLRARADAVMAGIGTVLADDPRLTARPAPAAHPSAEPAAVPAAVPATEPATEPAPVPFAEPAPVLSAVPATEPGARPAAAPAAVLRVVVDSGARTPPTARVLDGEAPTLIAVAADSGPADSGAAGIAGRPGVELLRVPRDPRGGLDLCVLLGELARRDVVSVFLEGGPTLAGSFLAQGLIDRVVAYVAPALLGSGAAALGEAGVATIAGAHRLAFDDVRLVGPDLRLTARPLPARGPSRPGPSPSNPPHPSEEV</sequence>
<dbReference type="Pfam" id="PF01872">
    <property type="entry name" value="RibD_C"/>
    <property type="match status" value="1"/>
</dbReference>